<protein>
    <submittedName>
        <fullName evidence="2">Papain-like cysteine protease family protein</fullName>
    </submittedName>
</protein>
<keyword evidence="1" id="KW-0732">Signal</keyword>
<sequence length="497" mass="54791">MAGNAKALLKWVSFFAAWLAIDQSAMAQPWEARYNLTPAALQEAMDTLSPQGYVPIEISGVANENDVRYHAAFVQQPEVAWQASFGLNLDQFTKRLERLKQRGFVPVSLAIHSEGTTARYGAIWQRKVGVAWEVRVDMDAEHFQALADKLTQEGYVPASVVGYAVDGEPRYAALWTRRPGVEFESRSDLSAAQYQAQYDRLTPLGFVPVDISVYSRGGETRYAAIWERMDGADWQARSDATLDAHAARVRTLAAQDFAPYVIAPYVEDGEVRFAGAWRKRVAPVRTPDVRAEQAMNVVPAGTGGRVLDIAAVRQQTHVWCWLAVGEMVFQHYGVPNVNPAGNFQCGIIGRISHPSAPCGSECFACVVPSGSNRGTLSMLSNYARAAAGRTVTYSEAGAISPAAVLANIDAGQPVIAGISYNHRIANADAEHVVLIVGYQRRAGRLWLVVNDPFPYGTNQNPFLKQGGVMLAQNQYRIRYADFRDGVFWHWSVFNLQM</sequence>
<feature type="chain" id="PRO_5045372416" evidence="1">
    <location>
        <begin position="28"/>
        <end position="497"/>
    </location>
</feature>
<reference evidence="2 3" key="1">
    <citation type="submission" date="2023-12" db="EMBL/GenBank/DDBJ databases">
        <title>the genome sequence of Hyalangium sp. s54d21.</title>
        <authorList>
            <person name="Zhang X."/>
        </authorList>
    </citation>
    <scope>NUCLEOTIDE SEQUENCE [LARGE SCALE GENOMIC DNA]</scope>
    <source>
        <strain evidence="3">s54d21</strain>
    </source>
</reference>
<dbReference type="RefSeq" id="WP_321551551.1">
    <property type="nucleotide sequence ID" value="NZ_JAXIVS010000024.1"/>
</dbReference>
<organism evidence="2 3">
    <name type="scientific">Hyalangium rubrum</name>
    <dbReference type="NCBI Taxonomy" id="3103134"/>
    <lineage>
        <taxon>Bacteria</taxon>
        <taxon>Pseudomonadati</taxon>
        <taxon>Myxococcota</taxon>
        <taxon>Myxococcia</taxon>
        <taxon>Myxococcales</taxon>
        <taxon>Cystobacterineae</taxon>
        <taxon>Archangiaceae</taxon>
        <taxon>Hyalangium</taxon>
    </lineage>
</organism>
<dbReference type="Proteomes" id="UP001291309">
    <property type="component" value="Unassembled WGS sequence"/>
</dbReference>
<name>A0ABU5HI58_9BACT</name>
<comment type="caution">
    <text evidence="2">The sequence shown here is derived from an EMBL/GenBank/DDBJ whole genome shotgun (WGS) entry which is preliminary data.</text>
</comment>
<dbReference type="Pfam" id="PF17660">
    <property type="entry name" value="BTRD1"/>
    <property type="match status" value="5"/>
</dbReference>
<dbReference type="InterPro" id="IPR049511">
    <property type="entry name" value="PGH-like_rpt"/>
</dbReference>
<evidence type="ECO:0000313" key="3">
    <source>
        <dbReference type="Proteomes" id="UP001291309"/>
    </source>
</evidence>
<evidence type="ECO:0000313" key="2">
    <source>
        <dbReference type="EMBL" id="MDY7232837.1"/>
    </source>
</evidence>
<gene>
    <name evidence="2" type="ORF">SYV04_41000</name>
</gene>
<evidence type="ECO:0000256" key="1">
    <source>
        <dbReference type="SAM" id="SignalP"/>
    </source>
</evidence>
<accession>A0ABU5HI58</accession>
<dbReference type="EMBL" id="JAXIVS010000024">
    <property type="protein sequence ID" value="MDY7232837.1"/>
    <property type="molecule type" value="Genomic_DNA"/>
</dbReference>
<feature type="signal peptide" evidence="1">
    <location>
        <begin position="1"/>
        <end position="27"/>
    </location>
</feature>
<proteinExistence type="predicted"/>
<keyword evidence="3" id="KW-1185">Reference proteome</keyword>